<reference evidence="2" key="2">
    <citation type="submission" date="2015-05" db="EMBL/GenBank/DDBJ databases">
        <title>Complete genome sequence of Corynebacterium uterequi DSM 45634, isolated from the uterus of a maiden mare.</title>
        <authorList>
            <person name="Ruckert C."/>
            <person name="Albersmeier A."/>
            <person name="Winkler A."/>
            <person name="Tauch A."/>
        </authorList>
    </citation>
    <scope>NUCLEOTIDE SEQUENCE [LARGE SCALE GENOMIC DNA]</scope>
    <source>
        <strain evidence="2">DSM 45634</strain>
    </source>
</reference>
<organism evidence="1 2">
    <name type="scientific">Corynebacterium uterequi</name>
    <dbReference type="NCBI Taxonomy" id="1072256"/>
    <lineage>
        <taxon>Bacteria</taxon>
        <taxon>Bacillati</taxon>
        <taxon>Actinomycetota</taxon>
        <taxon>Actinomycetes</taxon>
        <taxon>Mycobacteriales</taxon>
        <taxon>Corynebacteriaceae</taxon>
        <taxon>Corynebacterium</taxon>
    </lineage>
</organism>
<gene>
    <name evidence="1" type="ORF">CUTER_10155</name>
</gene>
<sequence length="361" mass="40254">MTHAKQDSSKKHRMLWILGLIVAAFCLIVAGDALINKLGSSTEEALPDSDRRALHELSIYTAAENDGDQAWKGISVTDHPILVMSKESGYSYLVNPETPVRSLFATNITMRDNPGGLDVHRLSRLYPRLWGIKALGGSFNTIGETTTVLGNDVYYLRFDDSNLNADYSSEHFIAFLAHESFHYYGQNHWPASSRFLEELRDDDYRLMSDKLALLDEVRAVTDAESPDEDRLRELATQLVALEEQRLAANPAYVSAEQGMETIEGTAEYMGMAAADSVGYDYGVMYFDNTKDVPFADVLPMYRAGKLGEGFLRDRLPYETGAQLALLAHELDPDGGWQDYLNEQSLEQPRTLIGALEHVLAG</sequence>
<keyword evidence="2" id="KW-1185">Reference proteome</keyword>
<dbReference type="EMBL" id="CP011546">
    <property type="protein sequence ID" value="AKK11998.1"/>
    <property type="molecule type" value="Genomic_DNA"/>
</dbReference>
<dbReference type="RefSeq" id="WP_144412310.1">
    <property type="nucleotide sequence ID" value="NZ_CP011546.1"/>
</dbReference>
<dbReference type="PATRIC" id="fig|1072256.5.peg.2000"/>
<dbReference type="AlphaFoldDB" id="A0A0G3HJ66"/>
<dbReference type="KEGG" id="cut:CUTER_10155"/>
<accession>A0A0G3HJ66</accession>
<protein>
    <submittedName>
        <fullName evidence="1">Uncharacterized protein</fullName>
    </submittedName>
</protein>
<proteinExistence type="predicted"/>
<name>A0A0G3HJ66_9CORY</name>
<dbReference type="OrthoDB" id="5114982at2"/>
<evidence type="ECO:0000313" key="1">
    <source>
        <dbReference type="EMBL" id="AKK11998.1"/>
    </source>
</evidence>
<reference evidence="1 2" key="1">
    <citation type="journal article" date="2015" name="Genome Announc.">
        <title>Virulence Factor Genes Detected in the Complete Genome Sequence of Corynebacterium uterequi DSM 45634, Isolated from the Uterus of a Maiden Mare.</title>
        <authorList>
            <person name="Ruckert C."/>
            <person name="Kriete M."/>
            <person name="Jaenicke S."/>
            <person name="Winkler A."/>
            <person name="Tauch A."/>
        </authorList>
    </citation>
    <scope>NUCLEOTIDE SEQUENCE [LARGE SCALE GENOMIC DNA]</scope>
    <source>
        <strain evidence="1 2">DSM 45634</strain>
    </source>
</reference>
<dbReference type="Proteomes" id="UP000035548">
    <property type="component" value="Chromosome"/>
</dbReference>
<evidence type="ECO:0000313" key="2">
    <source>
        <dbReference type="Proteomes" id="UP000035548"/>
    </source>
</evidence>